<keyword evidence="3" id="KW-0378">Hydrolase</keyword>
<evidence type="ECO:0000313" key="7">
    <source>
        <dbReference type="Proteomes" id="UP000823775"/>
    </source>
</evidence>
<keyword evidence="5" id="KW-0539">Nucleus</keyword>
<keyword evidence="4" id="KW-0067">ATP-binding</keyword>
<dbReference type="PANTHER" id="PTHR45821">
    <property type="entry name" value="SNF2 DOMAIN-CONTAINING PROTEIN CLASSY 2-RELATED"/>
    <property type="match status" value="1"/>
</dbReference>
<dbReference type="PANTHER" id="PTHR45821:SF5">
    <property type="entry name" value="SNF2 DOMAIN-CONTAINING PROTEIN CLASSY 4"/>
    <property type="match status" value="1"/>
</dbReference>
<keyword evidence="7" id="KW-1185">Reference proteome</keyword>
<sequence>MGSVQDQLTLMLFSLGRRSLHHRISTRPTDPDVVFIGEEAAFVADSIINVDDHDKLTPPEEKKEVPVKETLPLIFRFEDEEPLPPRKEDWEKRIEDLFGEMDMCILESLIGFTNTSVSPIRGKVKWSPMGSHDLVLDEQIGLICSENPEAGGMKENIFESRHHSLGCRRLNREAEFRKWRWTFPLPQLGTKISLPEDKATVAHCSSNEQSLVWKALNKVETEKILCLELPSRITSRVVQHTRRYGDVLKPIALQKELLQEFQRIQAPFTTKSGVSETRSSFISGDQEGVLGVRRSAKRKKMSAGPDIGVKMKFVVELIRLVVAE</sequence>
<organism evidence="6 7">
    <name type="scientific">Datura stramonium</name>
    <name type="common">Jimsonweed</name>
    <name type="synonym">Common thornapple</name>
    <dbReference type="NCBI Taxonomy" id="4076"/>
    <lineage>
        <taxon>Eukaryota</taxon>
        <taxon>Viridiplantae</taxon>
        <taxon>Streptophyta</taxon>
        <taxon>Embryophyta</taxon>
        <taxon>Tracheophyta</taxon>
        <taxon>Spermatophyta</taxon>
        <taxon>Magnoliopsida</taxon>
        <taxon>eudicotyledons</taxon>
        <taxon>Gunneridae</taxon>
        <taxon>Pentapetalae</taxon>
        <taxon>asterids</taxon>
        <taxon>lamiids</taxon>
        <taxon>Solanales</taxon>
        <taxon>Solanaceae</taxon>
        <taxon>Solanoideae</taxon>
        <taxon>Datureae</taxon>
        <taxon>Datura</taxon>
    </lineage>
</organism>
<evidence type="ECO:0000313" key="6">
    <source>
        <dbReference type="EMBL" id="MCE3052173.1"/>
    </source>
</evidence>
<evidence type="ECO:0000256" key="3">
    <source>
        <dbReference type="ARBA" id="ARBA00022806"/>
    </source>
</evidence>
<keyword evidence="3" id="KW-0347">Helicase</keyword>
<evidence type="ECO:0000256" key="1">
    <source>
        <dbReference type="ARBA" id="ARBA00004123"/>
    </source>
</evidence>
<protein>
    <submittedName>
        <fullName evidence="6">Uncharacterized protein</fullName>
    </submittedName>
</protein>
<keyword evidence="2" id="KW-0547">Nucleotide-binding</keyword>
<name>A0ABS8WRR1_DATST</name>
<gene>
    <name evidence="6" type="ORF">HAX54_051749</name>
</gene>
<reference evidence="6 7" key="1">
    <citation type="journal article" date="2021" name="BMC Genomics">
        <title>Datura genome reveals duplications of psychoactive alkaloid biosynthetic genes and high mutation rate following tissue culture.</title>
        <authorList>
            <person name="Rajewski A."/>
            <person name="Carter-House D."/>
            <person name="Stajich J."/>
            <person name="Litt A."/>
        </authorList>
    </citation>
    <scope>NUCLEOTIDE SEQUENCE [LARGE SCALE GENOMIC DNA]</scope>
    <source>
        <strain evidence="6">AR-01</strain>
    </source>
</reference>
<proteinExistence type="predicted"/>
<dbReference type="Proteomes" id="UP000823775">
    <property type="component" value="Unassembled WGS sequence"/>
</dbReference>
<evidence type="ECO:0000256" key="4">
    <source>
        <dbReference type="ARBA" id="ARBA00022840"/>
    </source>
</evidence>
<evidence type="ECO:0000256" key="5">
    <source>
        <dbReference type="ARBA" id="ARBA00023242"/>
    </source>
</evidence>
<dbReference type="InterPro" id="IPR044567">
    <property type="entry name" value="CLSY/DRD1"/>
</dbReference>
<comment type="caution">
    <text evidence="6">The sequence shown here is derived from an EMBL/GenBank/DDBJ whole genome shotgun (WGS) entry which is preliminary data.</text>
</comment>
<dbReference type="EMBL" id="JACEIK010009272">
    <property type="protein sequence ID" value="MCE3052173.1"/>
    <property type="molecule type" value="Genomic_DNA"/>
</dbReference>
<accession>A0ABS8WRR1</accession>
<comment type="subcellular location">
    <subcellularLocation>
        <location evidence="1">Nucleus</location>
    </subcellularLocation>
</comment>
<evidence type="ECO:0000256" key="2">
    <source>
        <dbReference type="ARBA" id="ARBA00022741"/>
    </source>
</evidence>